<dbReference type="InterPro" id="IPR015806">
    <property type="entry name" value="Pyrv_Knase_insert_dom_sf"/>
</dbReference>
<evidence type="ECO:0000256" key="10">
    <source>
        <dbReference type="ARBA" id="ARBA00023152"/>
    </source>
</evidence>
<dbReference type="InterPro" id="IPR040442">
    <property type="entry name" value="Pyrv_kinase-like_dom_sf"/>
</dbReference>
<keyword evidence="4" id="KW-0808">Transferase</keyword>
<dbReference type="InterPro" id="IPR036918">
    <property type="entry name" value="Pyrv_Knase_C_sf"/>
</dbReference>
<evidence type="ECO:0000259" key="12">
    <source>
        <dbReference type="Pfam" id="PF00224"/>
    </source>
</evidence>
<evidence type="ECO:0000313" key="13">
    <source>
        <dbReference type="EMBL" id="SUZ81295.1"/>
    </source>
</evidence>
<keyword evidence="9" id="KW-0460">Magnesium</keyword>
<keyword evidence="11" id="KW-0670">Pyruvate</keyword>
<dbReference type="SUPFAM" id="SSF52935">
    <property type="entry name" value="PK C-terminal domain-like"/>
    <property type="match status" value="1"/>
</dbReference>
<dbReference type="InterPro" id="IPR015793">
    <property type="entry name" value="Pyrv_Knase_brl"/>
</dbReference>
<evidence type="ECO:0000256" key="8">
    <source>
        <dbReference type="ARBA" id="ARBA00022840"/>
    </source>
</evidence>
<dbReference type="InterPro" id="IPR001697">
    <property type="entry name" value="Pyr_Knase"/>
</dbReference>
<protein>
    <recommendedName>
        <fullName evidence="3">pyruvate kinase</fullName>
        <ecNumber evidence="3">2.7.1.40</ecNumber>
    </recommendedName>
</protein>
<proteinExistence type="inferred from homology"/>
<feature type="non-terminal residue" evidence="13">
    <location>
        <position position="403"/>
    </location>
</feature>
<dbReference type="GO" id="GO:0000287">
    <property type="term" value="F:magnesium ion binding"/>
    <property type="evidence" value="ECO:0007669"/>
    <property type="project" value="InterPro"/>
</dbReference>
<keyword evidence="10" id="KW-0324">Glycolysis</keyword>
<dbReference type="InterPro" id="IPR015813">
    <property type="entry name" value="Pyrv/PenolPyrv_kinase-like_dom"/>
</dbReference>
<feature type="domain" description="Pyruvate kinase barrel" evidence="12">
    <location>
        <begin position="23"/>
        <end position="342"/>
    </location>
</feature>
<keyword evidence="6" id="KW-0547">Nucleotide-binding</keyword>
<dbReference type="GO" id="GO:0016301">
    <property type="term" value="F:kinase activity"/>
    <property type="evidence" value="ECO:0007669"/>
    <property type="project" value="UniProtKB-KW"/>
</dbReference>
<dbReference type="PRINTS" id="PR01050">
    <property type="entry name" value="PYRUVTKNASE"/>
</dbReference>
<dbReference type="SUPFAM" id="SSF51621">
    <property type="entry name" value="Phosphoenolpyruvate/pyruvate domain"/>
    <property type="match status" value="1"/>
</dbReference>
<sequence>LEARLTDLDSSYLLPPFLKRRARTRIVCTIGPATGTLPRIKRLIRAGMSVSRLNLSHGSWDDHNHYVRIIRQAAQEMGVAVGILADLPGPKYRVGEMTKPEIILSTGQRFLLQSEPCKGTAERANVWPLGLPQDLKKGAQILLDEGSVELRVENIVDDKIHCRVTTGGIMKPNKAVTAPGNTTTVDYFTPETVEALKFVESSDIDFIGLSYVRDGEDLRKVRTRLQKVGKAPQLVAKIEIQQAVDNLNEILSESDAVMVARGDLGVELPFERVPSVQKRIIRMANEIGKPVITATQMMESMIEQPSPTRAEVTDVYNAVRDGTDAIMLSAETSVGKFPYRAVTAMTRIAKRAERYLDYPMHASRRRNAASKGGVAVDDAIADAAVVTAASLNAKAIVAFTESG</sequence>
<dbReference type="AlphaFoldDB" id="A0A381QPJ0"/>
<dbReference type="GO" id="GO:0005524">
    <property type="term" value="F:ATP binding"/>
    <property type="evidence" value="ECO:0007669"/>
    <property type="project" value="UniProtKB-KW"/>
</dbReference>
<keyword evidence="5" id="KW-0479">Metal-binding</keyword>
<evidence type="ECO:0000256" key="4">
    <source>
        <dbReference type="ARBA" id="ARBA00022679"/>
    </source>
</evidence>
<dbReference type="Gene3D" id="2.40.33.10">
    <property type="entry name" value="PK beta-barrel domain-like"/>
    <property type="match status" value="1"/>
</dbReference>
<dbReference type="Gene3D" id="3.40.1380.20">
    <property type="entry name" value="Pyruvate kinase, C-terminal domain"/>
    <property type="match status" value="1"/>
</dbReference>
<evidence type="ECO:0000256" key="7">
    <source>
        <dbReference type="ARBA" id="ARBA00022777"/>
    </source>
</evidence>
<evidence type="ECO:0000256" key="9">
    <source>
        <dbReference type="ARBA" id="ARBA00022842"/>
    </source>
</evidence>
<evidence type="ECO:0000256" key="3">
    <source>
        <dbReference type="ARBA" id="ARBA00012142"/>
    </source>
</evidence>
<dbReference type="InterPro" id="IPR011037">
    <property type="entry name" value="Pyrv_Knase-like_insert_dom_sf"/>
</dbReference>
<organism evidence="13">
    <name type="scientific">marine metagenome</name>
    <dbReference type="NCBI Taxonomy" id="408172"/>
    <lineage>
        <taxon>unclassified sequences</taxon>
        <taxon>metagenomes</taxon>
        <taxon>ecological metagenomes</taxon>
    </lineage>
</organism>
<dbReference type="SUPFAM" id="SSF50800">
    <property type="entry name" value="PK beta-barrel domain-like"/>
    <property type="match status" value="1"/>
</dbReference>
<comment type="pathway">
    <text evidence="1">Carbohydrate degradation; glycolysis; pyruvate from D-glyceraldehyde 3-phosphate: step 5/5.</text>
</comment>
<dbReference type="EC" id="2.7.1.40" evidence="3"/>
<keyword evidence="8" id="KW-0067">ATP-binding</keyword>
<dbReference type="GO" id="GO:0004743">
    <property type="term" value="F:pyruvate kinase activity"/>
    <property type="evidence" value="ECO:0007669"/>
    <property type="project" value="UniProtKB-EC"/>
</dbReference>
<reference evidence="13" key="1">
    <citation type="submission" date="2018-05" db="EMBL/GenBank/DDBJ databases">
        <authorList>
            <person name="Lanie J.A."/>
            <person name="Ng W.-L."/>
            <person name="Kazmierczak K.M."/>
            <person name="Andrzejewski T.M."/>
            <person name="Davidsen T.M."/>
            <person name="Wayne K.J."/>
            <person name="Tettelin H."/>
            <person name="Glass J.I."/>
            <person name="Rusch D."/>
            <person name="Podicherti R."/>
            <person name="Tsui H.-C.T."/>
            <person name="Winkler M.E."/>
        </authorList>
    </citation>
    <scope>NUCLEOTIDE SEQUENCE</scope>
</reference>
<dbReference type="UniPathway" id="UPA00109">
    <property type="reaction ID" value="UER00188"/>
</dbReference>
<evidence type="ECO:0000256" key="1">
    <source>
        <dbReference type="ARBA" id="ARBA00004997"/>
    </source>
</evidence>
<dbReference type="Pfam" id="PF00224">
    <property type="entry name" value="PK"/>
    <property type="match status" value="1"/>
</dbReference>
<comment type="similarity">
    <text evidence="2">Belongs to the pyruvate kinase family.</text>
</comment>
<dbReference type="Gene3D" id="3.20.20.60">
    <property type="entry name" value="Phosphoenolpyruvate-binding domains"/>
    <property type="match status" value="1"/>
</dbReference>
<dbReference type="NCBIfam" id="TIGR01064">
    <property type="entry name" value="pyruv_kin"/>
    <property type="match status" value="1"/>
</dbReference>
<evidence type="ECO:0000256" key="2">
    <source>
        <dbReference type="ARBA" id="ARBA00008663"/>
    </source>
</evidence>
<dbReference type="EMBL" id="UINC01001461">
    <property type="protein sequence ID" value="SUZ81295.1"/>
    <property type="molecule type" value="Genomic_DNA"/>
</dbReference>
<accession>A0A381QPJ0</accession>
<evidence type="ECO:0000256" key="11">
    <source>
        <dbReference type="ARBA" id="ARBA00023317"/>
    </source>
</evidence>
<evidence type="ECO:0000256" key="5">
    <source>
        <dbReference type="ARBA" id="ARBA00022723"/>
    </source>
</evidence>
<dbReference type="PANTHER" id="PTHR11817">
    <property type="entry name" value="PYRUVATE KINASE"/>
    <property type="match status" value="1"/>
</dbReference>
<evidence type="ECO:0000256" key="6">
    <source>
        <dbReference type="ARBA" id="ARBA00022741"/>
    </source>
</evidence>
<feature type="non-terminal residue" evidence="13">
    <location>
        <position position="1"/>
    </location>
</feature>
<dbReference type="GO" id="GO:0030955">
    <property type="term" value="F:potassium ion binding"/>
    <property type="evidence" value="ECO:0007669"/>
    <property type="project" value="InterPro"/>
</dbReference>
<dbReference type="NCBIfam" id="NF004491">
    <property type="entry name" value="PRK05826.1"/>
    <property type="match status" value="1"/>
</dbReference>
<keyword evidence="7" id="KW-0418">Kinase</keyword>
<gene>
    <name evidence="13" type="ORF">METZ01_LOCUS34149</name>
</gene>
<name>A0A381QPJ0_9ZZZZ</name>